<sequence>MSDLDRQDAPTFPPLMAGEEVTGQQDPFEIACLRATQGVDAGLVLYRLDATSLEAALVFAPEVPLARAMAMLPLCGVGFQNALGALAPPEVAVHLEWNGAIRVNGARCGQLRVMASDPDPQAVPDWLVVALSVTLLPKGDAPGLTPDETSLFAEGCADVAPPRLLEAWARHTLNWITRWEVEGAQALHAEWRGLAHGMGEEITQGDHSGTFLGVDEDFGILIRAKDTTQLIPLTTQLEAP</sequence>
<dbReference type="RefSeq" id="WP_282302170.1">
    <property type="nucleotide sequence ID" value="NZ_CP124616.1"/>
</dbReference>
<feature type="domain" description="BPL/LPL catalytic" evidence="2">
    <location>
        <begin position="12"/>
        <end position="192"/>
    </location>
</feature>
<evidence type="ECO:0000259" key="1">
    <source>
        <dbReference type="Pfam" id="PF14563"/>
    </source>
</evidence>
<organism evidence="3 4">
    <name type="scientific">Tropicibacter oceani</name>
    <dbReference type="NCBI Taxonomy" id="3058420"/>
    <lineage>
        <taxon>Bacteria</taxon>
        <taxon>Pseudomonadati</taxon>
        <taxon>Pseudomonadota</taxon>
        <taxon>Alphaproteobacteria</taxon>
        <taxon>Rhodobacterales</taxon>
        <taxon>Roseobacteraceae</taxon>
        <taxon>Tropicibacter</taxon>
    </lineage>
</organism>
<dbReference type="InterPro" id="IPR004143">
    <property type="entry name" value="BPL_LPL_catalytic"/>
</dbReference>
<evidence type="ECO:0000259" key="2">
    <source>
        <dbReference type="Pfam" id="PF16917"/>
    </source>
</evidence>
<feature type="domain" description="DUF4444" evidence="1">
    <location>
        <begin position="198"/>
        <end position="238"/>
    </location>
</feature>
<dbReference type="Gene3D" id="2.30.30.100">
    <property type="match status" value="1"/>
</dbReference>
<dbReference type="Pfam" id="PF14563">
    <property type="entry name" value="DUF4444"/>
    <property type="match status" value="1"/>
</dbReference>
<dbReference type="InterPro" id="IPR028044">
    <property type="entry name" value="DUF4444"/>
</dbReference>
<dbReference type="InterPro" id="IPR045864">
    <property type="entry name" value="aa-tRNA-synth_II/BPL/LPL"/>
</dbReference>
<dbReference type="Gene3D" id="3.30.930.10">
    <property type="entry name" value="Bira Bifunctional Protein, Domain 2"/>
    <property type="match status" value="1"/>
</dbReference>
<reference evidence="3 4" key="1">
    <citation type="submission" date="2023-05" db="EMBL/GenBank/DDBJ databases">
        <title>YMD87, complete Genome.</title>
        <authorList>
            <person name="Zhang J."/>
            <person name="Xu X."/>
        </authorList>
    </citation>
    <scope>NUCLEOTIDE SEQUENCE [LARGE SCALE GENOMIC DNA]</scope>
    <source>
        <strain evidence="3 4">YMD87</strain>
    </source>
</reference>
<evidence type="ECO:0000313" key="4">
    <source>
        <dbReference type="Proteomes" id="UP001241605"/>
    </source>
</evidence>
<keyword evidence="4" id="KW-1185">Reference proteome</keyword>
<name>A0ABY8QLM8_9RHOB</name>
<protein>
    <submittedName>
        <fullName evidence="3">DUF4444 domain-containing protein</fullName>
    </submittedName>
</protein>
<evidence type="ECO:0000313" key="3">
    <source>
        <dbReference type="EMBL" id="WGW05546.1"/>
    </source>
</evidence>
<dbReference type="Pfam" id="PF16917">
    <property type="entry name" value="BPL_LplA_LipB_2"/>
    <property type="match status" value="1"/>
</dbReference>
<gene>
    <name evidence="3" type="ORF">QF118_08365</name>
</gene>
<dbReference type="Proteomes" id="UP001241605">
    <property type="component" value="Chromosome"/>
</dbReference>
<proteinExistence type="predicted"/>
<dbReference type="EMBL" id="CP124616">
    <property type="protein sequence ID" value="WGW05546.1"/>
    <property type="molecule type" value="Genomic_DNA"/>
</dbReference>
<accession>A0ABY8QLM8</accession>